<keyword evidence="4" id="KW-0830">Ubiquinone</keyword>
<dbReference type="InterPro" id="IPR003033">
    <property type="entry name" value="SCP2_sterol-bd_dom"/>
</dbReference>
<dbReference type="PANTHER" id="PTHR38693">
    <property type="entry name" value="UBIQUINONE BIOSYNTHESIS PROTEIN UBIJ"/>
    <property type="match status" value="1"/>
</dbReference>
<evidence type="ECO:0000256" key="1">
    <source>
        <dbReference type="HAMAP-Rule" id="MF_02215"/>
    </source>
</evidence>
<dbReference type="Pfam" id="PF02036">
    <property type="entry name" value="SCP2"/>
    <property type="match status" value="1"/>
</dbReference>
<dbReference type="HAMAP" id="MF_02215">
    <property type="entry name" value="UbiJ"/>
    <property type="match status" value="1"/>
</dbReference>
<accession>A0A239CMW6</accession>
<keyword evidence="1" id="KW-0963">Cytoplasm</keyword>
<dbReference type="UniPathway" id="UPA00232"/>
<evidence type="ECO:0000313" key="5">
    <source>
        <dbReference type="Proteomes" id="UP000198284"/>
    </source>
</evidence>
<sequence length="193" mass="21101">MTFIPTPIPAVLNHLLARESWARDKLAVHAGKVAVFEAGPVAVRLRIAADGMAEDVAADVPAHVTLRARLADLPLILQNRERAVSYVTIEGDADFANAISHVMQSLRWEAEADLSRLIGDVAAVRVVGAARGLAGGVRATQQKVAENLAEYFLEEKPVLVRPRAVNDFADEVARLRDDVERLEKRLSKLEGQR</sequence>
<evidence type="ECO:0000313" key="4">
    <source>
        <dbReference type="EMBL" id="SNS21031.1"/>
    </source>
</evidence>
<dbReference type="AlphaFoldDB" id="A0A239CMW6"/>
<dbReference type="OrthoDB" id="8525483at2"/>
<comment type="function">
    <text evidence="1">Required for ubiquinone (coenzyme Q) biosynthesis. Binds hydrophobic ubiquinone biosynthetic intermediates via its SCP2 domain and is essential for the stability of the Ubi complex. May constitute a docking platform where Ubi enzymes assemble and access their SCP2-bound polyprenyl substrates.</text>
</comment>
<comment type="subcellular location">
    <subcellularLocation>
        <location evidence="1">Cytoplasm</location>
    </subcellularLocation>
</comment>
<organism evidence="4 5">
    <name type="scientific">Noviherbaspirillum humi</name>
    <dbReference type="NCBI Taxonomy" id="1688639"/>
    <lineage>
        <taxon>Bacteria</taxon>
        <taxon>Pseudomonadati</taxon>
        <taxon>Pseudomonadota</taxon>
        <taxon>Betaproteobacteria</taxon>
        <taxon>Burkholderiales</taxon>
        <taxon>Oxalobacteraceae</taxon>
        <taxon>Noviherbaspirillum</taxon>
    </lineage>
</organism>
<protein>
    <recommendedName>
        <fullName evidence="1">Ubiquinone biosynthesis accessory factor UbiJ</fullName>
    </recommendedName>
</protein>
<comment type="pathway">
    <text evidence="1">Cofactor biosynthesis; ubiquinone biosynthesis.</text>
</comment>
<dbReference type="PANTHER" id="PTHR38693:SF1">
    <property type="entry name" value="UBIQUINONE BIOSYNTHESIS ACCESSORY FACTOR UBIJ"/>
    <property type="match status" value="1"/>
</dbReference>
<feature type="coiled-coil region" evidence="2">
    <location>
        <begin position="165"/>
        <end position="192"/>
    </location>
</feature>
<evidence type="ECO:0000259" key="3">
    <source>
        <dbReference type="Pfam" id="PF02036"/>
    </source>
</evidence>
<dbReference type="Proteomes" id="UP000198284">
    <property type="component" value="Unassembled WGS sequence"/>
</dbReference>
<feature type="domain" description="SCP2" evidence="3">
    <location>
        <begin position="12"/>
        <end position="103"/>
    </location>
</feature>
<evidence type="ECO:0000256" key="2">
    <source>
        <dbReference type="SAM" id="Coils"/>
    </source>
</evidence>
<dbReference type="RefSeq" id="WP_089397717.1">
    <property type="nucleotide sequence ID" value="NZ_FZOT01000001.1"/>
</dbReference>
<comment type="similarity">
    <text evidence="1">Belongs to the UbiJ family.</text>
</comment>
<dbReference type="GO" id="GO:0005737">
    <property type="term" value="C:cytoplasm"/>
    <property type="evidence" value="ECO:0007669"/>
    <property type="project" value="UniProtKB-SubCell"/>
</dbReference>
<keyword evidence="5" id="KW-1185">Reference proteome</keyword>
<keyword evidence="2" id="KW-0175">Coiled coil</keyword>
<dbReference type="InterPro" id="IPR038989">
    <property type="entry name" value="UbiJ"/>
</dbReference>
<dbReference type="EMBL" id="FZOT01000001">
    <property type="protein sequence ID" value="SNS21031.1"/>
    <property type="molecule type" value="Genomic_DNA"/>
</dbReference>
<proteinExistence type="inferred from homology"/>
<gene>
    <name evidence="1" type="primary">ubiJ</name>
    <name evidence="4" type="ORF">SAMN06265795_101533</name>
</gene>
<keyword evidence="1" id="KW-0831">Ubiquinone biosynthesis</keyword>
<dbReference type="GO" id="GO:0006744">
    <property type="term" value="P:ubiquinone biosynthetic process"/>
    <property type="evidence" value="ECO:0007669"/>
    <property type="project" value="UniProtKB-UniRule"/>
</dbReference>
<reference evidence="4 5" key="1">
    <citation type="submission" date="2017-06" db="EMBL/GenBank/DDBJ databases">
        <authorList>
            <person name="Kim H.J."/>
            <person name="Triplett B.A."/>
        </authorList>
    </citation>
    <scope>NUCLEOTIDE SEQUENCE [LARGE SCALE GENOMIC DNA]</scope>
    <source>
        <strain evidence="4 5">U15</strain>
    </source>
</reference>
<name>A0A239CMW6_9BURK</name>